<dbReference type="EMBL" id="HG001838">
    <property type="protein sequence ID" value="CDF37416.1"/>
    <property type="molecule type" value="Genomic_DNA"/>
</dbReference>
<organism evidence="1 2">
    <name type="scientific">Chondrus crispus</name>
    <name type="common">Carrageen Irish moss</name>
    <name type="synonym">Polymorpha crispa</name>
    <dbReference type="NCBI Taxonomy" id="2769"/>
    <lineage>
        <taxon>Eukaryota</taxon>
        <taxon>Rhodophyta</taxon>
        <taxon>Florideophyceae</taxon>
        <taxon>Rhodymeniophycidae</taxon>
        <taxon>Gigartinales</taxon>
        <taxon>Gigartinaceae</taxon>
        <taxon>Chondrus</taxon>
    </lineage>
</organism>
<dbReference type="GeneID" id="17324952"/>
<evidence type="ECO:0000313" key="1">
    <source>
        <dbReference type="EMBL" id="CDF37416.1"/>
    </source>
</evidence>
<dbReference type="Gramene" id="CDF37416">
    <property type="protein sequence ID" value="CDF37416"/>
    <property type="gene ID" value="CHC_T00005634001"/>
</dbReference>
<evidence type="ECO:0000313" key="2">
    <source>
        <dbReference type="Proteomes" id="UP000012073"/>
    </source>
</evidence>
<accession>R7QIW4</accession>
<dbReference type="KEGG" id="ccp:CHC_T00005634001"/>
<dbReference type="Proteomes" id="UP000012073">
    <property type="component" value="Unassembled WGS sequence"/>
</dbReference>
<protein>
    <submittedName>
        <fullName evidence="1">Uncharacterized protein</fullName>
    </submittedName>
</protein>
<dbReference type="RefSeq" id="XP_005717235.1">
    <property type="nucleotide sequence ID" value="XM_005717178.1"/>
</dbReference>
<proteinExistence type="predicted"/>
<reference evidence="2" key="1">
    <citation type="journal article" date="2013" name="Proc. Natl. Acad. Sci. U.S.A.">
        <title>Genome structure and metabolic features in the red seaweed Chondrus crispus shed light on evolution of the Archaeplastida.</title>
        <authorList>
            <person name="Collen J."/>
            <person name="Porcel B."/>
            <person name="Carre W."/>
            <person name="Ball S.G."/>
            <person name="Chaparro C."/>
            <person name="Tonon T."/>
            <person name="Barbeyron T."/>
            <person name="Michel G."/>
            <person name="Noel B."/>
            <person name="Valentin K."/>
            <person name="Elias M."/>
            <person name="Artiguenave F."/>
            <person name="Arun A."/>
            <person name="Aury J.M."/>
            <person name="Barbosa-Neto J.F."/>
            <person name="Bothwell J.H."/>
            <person name="Bouget F.Y."/>
            <person name="Brillet L."/>
            <person name="Cabello-Hurtado F."/>
            <person name="Capella-Gutierrez S."/>
            <person name="Charrier B."/>
            <person name="Cladiere L."/>
            <person name="Cock J.M."/>
            <person name="Coelho S.M."/>
            <person name="Colleoni C."/>
            <person name="Czjzek M."/>
            <person name="Da Silva C."/>
            <person name="Delage L."/>
            <person name="Denoeud F."/>
            <person name="Deschamps P."/>
            <person name="Dittami S.M."/>
            <person name="Gabaldon T."/>
            <person name="Gachon C.M."/>
            <person name="Groisillier A."/>
            <person name="Herve C."/>
            <person name="Jabbari K."/>
            <person name="Katinka M."/>
            <person name="Kloareg B."/>
            <person name="Kowalczyk N."/>
            <person name="Labadie K."/>
            <person name="Leblanc C."/>
            <person name="Lopez P.J."/>
            <person name="McLachlan D.H."/>
            <person name="Meslet-Cladiere L."/>
            <person name="Moustafa A."/>
            <person name="Nehr Z."/>
            <person name="Nyvall Collen P."/>
            <person name="Panaud O."/>
            <person name="Partensky F."/>
            <person name="Poulain J."/>
            <person name="Rensing S.A."/>
            <person name="Rousvoal S."/>
            <person name="Samson G."/>
            <person name="Symeonidi A."/>
            <person name="Weissenbach J."/>
            <person name="Zambounis A."/>
            <person name="Wincker P."/>
            <person name="Boyen C."/>
        </authorList>
    </citation>
    <scope>NUCLEOTIDE SEQUENCE [LARGE SCALE GENOMIC DNA]</scope>
    <source>
        <strain evidence="2">cv. Stackhouse</strain>
    </source>
</reference>
<dbReference type="AlphaFoldDB" id="R7QIW4"/>
<keyword evidence="2" id="KW-1185">Reference proteome</keyword>
<gene>
    <name evidence="1" type="ORF">CHC_T00005634001</name>
</gene>
<sequence length="138" mass="15122">MLQVERSCGHWHCSTAGTGRRRAARCNRQRWDMQKCTCGSAAASHGWRSDVPRVRARAVCGTGRMDGLHGAARPRRTRVARACAAAAVVARRRAEKRAGSRWGGMGGNRLSCDSWGLYVPCSTCSKQWVRQLVAPAAR</sequence>
<name>R7QIW4_CHOCR</name>